<dbReference type="InterPro" id="IPR040131">
    <property type="entry name" value="MnmG_N"/>
</dbReference>
<dbReference type="GO" id="GO:0002098">
    <property type="term" value="P:tRNA wobble uridine modification"/>
    <property type="evidence" value="ECO:0007669"/>
    <property type="project" value="TreeGrafter"/>
</dbReference>
<comment type="similarity">
    <text evidence="2">Belongs to the MnmG family.</text>
</comment>
<name>K1U5C3_9ZZZZ</name>
<dbReference type="EMBL" id="AJWY01003485">
    <property type="protein sequence ID" value="EKC75214.1"/>
    <property type="molecule type" value="Genomic_DNA"/>
</dbReference>
<feature type="non-terminal residue" evidence="6">
    <location>
        <position position="167"/>
    </location>
</feature>
<feature type="domain" description="MnmG N-terminal" evidence="5">
    <location>
        <begin position="1"/>
        <end position="118"/>
    </location>
</feature>
<proteinExistence type="inferred from homology"/>
<organism evidence="6">
    <name type="scientific">human gut metagenome</name>
    <dbReference type="NCBI Taxonomy" id="408170"/>
    <lineage>
        <taxon>unclassified sequences</taxon>
        <taxon>metagenomes</taxon>
        <taxon>organismal metagenomes</taxon>
    </lineage>
</organism>
<dbReference type="AlphaFoldDB" id="K1U5C3"/>
<dbReference type="InterPro" id="IPR002218">
    <property type="entry name" value="MnmG-rel"/>
</dbReference>
<dbReference type="SUPFAM" id="SSF51905">
    <property type="entry name" value="FAD/NAD(P)-binding domain"/>
    <property type="match status" value="1"/>
</dbReference>
<evidence type="ECO:0000259" key="5">
    <source>
        <dbReference type="Pfam" id="PF01134"/>
    </source>
</evidence>
<dbReference type="GO" id="GO:0005829">
    <property type="term" value="C:cytosol"/>
    <property type="evidence" value="ECO:0007669"/>
    <property type="project" value="TreeGrafter"/>
</dbReference>
<protein>
    <submittedName>
        <fullName evidence="6">Glucose-inhibited division protein A</fullName>
    </submittedName>
</protein>
<comment type="cofactor">
    <cofactor evidence="1">
        <name>FAD</name>
        <dbReference type="ChEBI" id="CHEBI:57692"/>
    </cofactor>
</comment>
<keyword evidence="4" id="KW-0274">FAD</keyword>
<dbReference type="PROSITE" id="PS01281">
    <property type="entry name" value="GIDA_2"/>
    <property type="match status" value="1"/>
</dbReference>
<dbReference type="FunFam" id="3.50.50.60:FF:000002">
    <property type="entry name" value="tRNA uridine 5-carboxymethylaminomethyl modification enzyme MnmG"/>
    <property type="match status" value="1"/>
</dbReference>
<evidence type="ECO:0000256" key="4">
    <source>
        <dbReference type="ARBA" id="ARBA00022827"/>
    </source>
</evidence>
<dbReference type="InterPro" id="IPR036188">
    <property type="entry name" value="FAD/NAD-bd_sf"/>
</dbReference>
<evidence type="ECO:0000256" key="1">
    <source>
        <dbReference type="ARBA" id="ARBA00001974"/>
    </source>
</evidence>
<dbReference type="GO" id="GO:0050660">
    <property type="term" value="F:flavin adenine dinucleotide binding"/>
    <property type="evidence" value="ECO:0007669"/>
    <property type="project" value="InterPro"/>
</dbReference>
<dbReference type="PANTHER" id="PTHR11806">
    <property type="entry name" value="GLUCOSE INHIBITED DIVISION PROTEIN A"/>
    <property type="match status" value="1"/>
</dbReference>
<evidence type="ECO:0000256" key="2">
    <source>
        <dbReference type="ARBA" id="ARBA00007653"/>
    </source>
</evidence>
<dbReference type="PANTHER" id="PTHR11806:SF0">
    <property type="entry name" value="PROTEIN MTO1 HOMOLOG, MITOCHONDRIAL"/>
    <property type="match status" value="1"/>
</dbReference>
<feature type="non-terminal residue" evidence="6">
    <location>
        <position position="1"/>
    </location>
</feature>
<accession>K1U5C3</accession>
<keyword evidence="3" id="KW-0285">Flavoprotein</keyword>
<evidence type="ECO:0000313" key="6">
    <source>
        <dbReference type="EMBL" id="EKC75214.1"/>
    </source>
</evidence>
<sequence>EDKLNTFADKDQHQLFLEPEGRSTNEYYLNGFSSSLPWDIQWEALHAIEGFEDLHIFRPGYAIEYDYFLPTQLHHSLETKLVDGLYFAGQINGTTGYEEAGAQGVMAGINAHRRRMGEEPLVLARDEAYIGVLIDDLVTKGVDEPYRMFTSRAEYRILLRQDNADIR</sequence>
<dbReference type="GO" id="GO:0030488">
    <property type="term" value="P:tRNA methylation"/>
    <property type="evidence" value="ECO:0007669"/>
    <property type="project" value="TreeGrafter"/>
</dbReference>
<evidence type="ECO:0000256" key="3">
    <source>
        <dbReference type="ARBA" id="ARBA00022630"/>
    </source>
</evidence>
<dbReference type="InterPro" id="IPR020595">
    <property type="entry name" value="MnmG-rel_CS"/>
</dbReference>
<reference evidence="6" key="1">
    <citation type="journal article" date="2013" name="Environ. Microbiol.">
        <title>Microbiota from the distal guts of lean and obese adolescents exhibit partial functional redundancy besides clear differences in community structure.</title>
        <authorList>
            <person name="Ferrer M."/>
            <person name="Ruiz A."/>
            <person name="Lanza F."/>
            <person name="Haange S.B."/>
            <person name="Oberbach A."/>
            <person name="Till H."/>
            <person name="Bargiela R."/>
            <person name="Campoy C."/>
            <person name="Segura M.T."/>
            <person name="Richter M."/>
            <person name="von Bergen M."/>
            <person name="Seifert J."/>
            <person name="Suarez A."/>
        </authorList>
    </citation>
    <scope>NUCLEOTIDE SEQUENCE</scope>
</reference>
<dbReference type="Gene3D" id="3.50.50.60">
    <property type="entry name" value="FAD/NAD(P)-binding domain"/>
    <property type="match status" value="1"/>
</dbReference>
<gene>
    <name evidence="6" type="ORF">LEA_05334</name>
</gene>
<comment type="caution">
    <text evidence="6">The sequence shown here is derived from an EMBL/GenBank/DDBJ whole genome shotgun (WGS) entry which is preliminary data.</text>
</comment>
<dbReference type="Pfam" id="PF01134">
    <property type="entry name" value="GIDA"/>
    <property type="match status" value="1"/>
</dbReference>